<keyword evidence="2" id="KW-1185">Reference proteome</keyword>
<name>A0A0V1DNW9_TRIPS</name>
<protein>
    <submittedName>
        <fullName evidence="1">Uncharacterized protein</fullName>
    </submittedName>
</protein>
<evidence type="ECO:0000313" key="1">
    <source>
        <dbReference type="EMBL" id="KRY63289.1"/>
    </source>
</evidence>
<dbReference type="EMBL" id="JYDT01002476">
    <property type="protein sequence ID" value="KRY63289.1"/>
    <property type="molecule type" value="Genomic_DNA"/>
</dbReference>
<dbReference type="Proteomes" id="UP000054995">
    <property type="component" value="Unassembled WGS sequence"/>
</dbReference>
<gene>
    <name evidence="1" type="ORF">T4D_501</name>
</gene>
<comment type="caution">
    <text evidence="1">The sequence shown here is derived from an EMBL/GenBank/DDBJ whole genome shotgun (WGS) entry which is preliminary data.</text>
</comment>
<sequence length="30" mass="3148">MTSKGFTGTSAIPLNLVKASTRGFCSWQAS</sequence>
<accession>A0A0V1DNW9</accession>
<proteinExistence type="predicted"/>
<organism evidence="1 2">
    <name type="scientific">Trichinella pseudospiralis</name>
    <name type="common">Parasitic roundworm</name>
    <dbReference type="NCBI Taxonomy" id="6337"/>
    <lineage>
        <taxon>Eukaryota</taxon>
        <taxon>Metazoa</taxon>
        <taxon>Ecdysozoa</taxon>
        <taxon>Nematoda</taxon>
        <taxon>Enoplea</taxon>
        <taxon>Dorylaimia</taxon>
        <taxon>Trichinellida</taxon>
        <taxon>Trichinellidae</taxon>
        <taxon>Trichinella</taxon>
    </lineage>
</organism>
<evidence type="ECO:0000313" key="2">
    <source>
        <dbReference type="Proteomes" id="UP000054995"/>
    </source>
</evidence>
<reference evidence="1 2" key="1">
    <citation type="submission" date="2015-01" db="EMBL/GenBank/DDBJ databases">
        <title>Evolution of Trichinella species and genotypes.</title>
        <authorList>
            <person name="Korhonen P.K."/>
            <person name="Edoardo P."/>
            <person name="Giuseppe L.R."/>
            <person name="Gasser R.B."/>
        </authorList>
    </citation>
    <scope>NUCLEOTIDE SEQUENCE [LARGE SCALE GENOMIC DNA]</scope>
    <source>
        <strain evidence="1">ISS470</strain>
    </source>
</reference>
<dbReference type="AlphaFoldDB" id="A0A0V1DNW9"/>